<dbReference type="EMBL" id="PXYT01000111">
    <property type="protein sequence ID" value="PSR22406.1"/>
    <property type="molecule type" value="Genomic_DNA"/>
</dbReference>
<protein>
    <submittedName>
        <fullName evidence="1">Uncharacterized protein</fullName>
    </submittedName>
</protein>
<gene>
    <name evidence="1" type="ORF">C7B43_20785</name>
</gene>
<accession>A0A2T2WJK8</accession>
<dbReference type="Proteomes" id="UP000242699">
    <property type="component" value="Unassembled WGS sequence"/>
</dbReference>
<evidence type="ECO:0000313" key="2">
    <source>
        <dbReference type="Proteomes" id="UP000242699"/>
    </source>
</evidence>
<sequence length="77" mass="9085">MELYIVTSLINGFFETTQIYTKKDSATARFQAERQTILRSLEEDERIDEDTTNEFIVYKGHHVSYQLVLTTRSLHNQ</sequence>
<proteinExistence type="predicted"/>
<organism evidence="1 2">
    <name type="scientific">Sulfobacillus benefaciens</name>
    <dbReference type="NCBI Taxonomy" id="453960"/>
    <lineage>
        <taxon>Bacteria</taxon>
        <taxon>Bacillati</taxon>
        <taxon>Bacillota</taxon>
        <taxon>Clostridia</taxon>
        <taxon>Eubacteriales</taxon>
        <taxon>Clostridiales Family XVII. Incertae Sedis</taxon>
        <taxon>Sulfobacillus</taxon>
    </lineage>
</organism>
<evidence type="ECO:0000313" key="1">
    <source>
        <dbReference type="EMBL" id="PSR22406.1"/>
    </source>
</evidence>
<dbReference type="AlphaFoldDB" id="A0A2T2WJK8"/>
<comment type="caution">
    <text evidence="1">The sequence shown here is derived from an EMBL/GenBank/DDBJ whole genome shotgun (WGS) entry which is preliminary data.</text>
</comment>
<name>A0A2T2WJK8_9FIRM</name>
<reference evidence="1 2" key="1">
    <citation type="journal article" date="2014" name="BMC Genomics">
        <title>Comparison of environmental and isolate Sulfobacillus genomes reveals diverse carbon, sulfur, nitrogen, and hydrogen metabolisms.</title>
        <authorList>
            <person name="Justice N.B."/>
            <person name="Norman A."/>
            <person name="Brown C.T."/>
            <person name="Singh A."/>
            <person name="Thomas B.C."/>
            <person name="Banfield J.F."/>
        </authorList>
    </citation>
    <scope>NUCLEOTIDE SEQUENCE [LARGE SCALE GENOMIC DNA]</scope>
    <source>
        <strain evidence="1">AMDSBA1</strain>
    </source>
</reference>